<evidence type="ECO:0000313" key="2">
    <source>
        <dbReference type="EMBL" id="CAE7941861.1"/>
    </source>
</evidence>
<proteinExistence type="predicted"/>
<keyword evidence="3" id="KW-1185">Reference proteome</keyword>
<name>A0A813CB22_9DINO</name>
<comment type="caution">
    <text evidence="2">The sequence shown here is derived from an EMBL/GenBank/DDBJ whole genome shotgun (WGS) entry which is preliminary data.</text>
</comment>
<accession>A0A813CB22</accession>
<reference evidence="2" key="1">
    <citation type="submission" date="2021-02" db="EMBL/GenBank/DDBJ databases">
        <authorList>
            <person name="Dougan E. K."/>
            <person name="Rhodes N."/>
            <person name="Thang M."/>
            <person name="Chan C."/>
        </authorList>
    </citation>
    <scope>NUCLEOTIDE SEQUENCE</scope>
</reference>
<dbReference type="SUPFAM" id="SSF47823">
    <property type="entry name" value="lambda integrase-like, N-terminal domain"/>
    <property type="match status" value="1"/>
</dbReference>
<protein>
    <submittedName>
        <fullName evidence="2">Uncharacterized protein</fullName>
    </submittedName>
</protein>
<sequence>MPVSLEAADSTVSRAAKRVKVVPADQLFRKAVNFKLRESDEQKEDRCWERAIERWLVIIAESPSASLIGATLPLRDVQQSMAVVRELFGKKAVGTVLKRANDILKFFTWCRETHPFRSPIPFEGAVVDEYLRHLRDTGKKVGALRGFAEAINFSLHVVGLSATLDRPVWSPWAKGLLSFMDLQRPSKSSKIALTVAMVKWLEEFLVSEDNGICDRYAAGTCLFAIFSRSRNSDLKVCENWDLDFEDIRTSGGFDVSNISSHSLKHTTLQWAAKWGMDKYIRTLLGHHSTGGKSLDTYARDVL</sequence>
<dbReference type="GO" id="GO:0003677">
    <property type="term" value="F:DNA binding"/>
    <property type="evidence" value="ECO:0007669"/>
    <property type="project" value="UniProtKB-KW"/>
</dbReference>
<organism evidence="2 3">
    <name type="scientific">Symbiodinium necroappetens</name>
    <dbReference type="NCBI Taxonomy" id="1628268"/>
    <lineage>
        <taxon>Eukaryota</taxon>
        <taxon>Sar</taxon>
        <taxon>Alveolata</taxon>
        <taxon>Dinophyceae</taxon>
        <taxon>Suessiales</taxon>
        <taxon>Symbiodiniaceae</taxon>
        <taxon>Symbiodinium</taxon>
    </lineage>
</organism>
<dbReference type="EMBL" id="CAJNJA010095094">
    <property type="protein sequence ID" value="CAE7941861.1"/>
    <property type="molecule type" value="Genomic_DNA"/>
</dbReference>
<feature type="non-terminal residue" evidence="2">
    <location>
        <position position="302"/>
    </location>
</feature>
<gene>
    <name evidence="2" type="ORF">SNEC2469_LOCUS34436</name>
</gene>
<dbReference type="OrthoDB" id="445524at2759"/>
<dbReference type="Gene3D" id="1.10.150.130">
    <property type="match status" value="1"/>
</dbReference>
<dbReference type="Proteomes" id="UP000601435">
    <property type="component" value="Unassembled WGS sequence"/>
</dbReference>
<evidence type="ECO:0000313" key="3">
    <source>
        <dbReference type="Proteomes" id="UP000601435"/>
    </source>
</evidence>
<dbReference type="InterPro" id="IPR010998">
    <property type="entry name" value="Integrase_recombinase_N"/>
</dbReference>
<dbReference type="AlphaFoldDB" id="A0A813CB22"/>
<evidence type="ECO:0000256" key="1">
    <source>
        <dbReference type="ARBA" id="ARBA00023125"/>
    </source>
</evidence>
<keyword evidence="1" id="KW-0238">DNA-binding</keyword>